<feature type="coiled-coil region" evidence="1">
    <location>
        <begin position="9"/>
        <end position="79"/>
    </location>
</feature>
<dbReference type="Proteomes" id="UP000267250">
    <property type="component" value="Chromosome"/>
</dbReference>
<accession>A0A3S9SW53</accession>
<evidence type="ECO:0000313" key="4">
    <source>
        <dbReference type="Proteomes" id="UP000267250"/>
    </source>
</evidence>
<evidence type="ECO:0000313" key="3">
    <source>
        <dbReference type="EMBL" id="AZR72521.1"/>
    </source>
</evidence>
<dbReference type="Pfam" id="PF04233">
    <property type="entry name" value="Phage_Mu_F"/>
    <property type="match status" value="1"/>
</dbReference>
<evidence type="ECO:0000256" key="1">
    <source>
        <dbReference type="SAM" id="Coils"/>
    </source>
</evidence>
<dbReference type="NCBIfam" id="TIGR01641">
    <property type="entry name" value="phageSPP1_gp7"/>
    <property type="match status" value="1"/>
</dbReference>
<sequence>MLLRKIQQRVNEESLARKYLQELERLIRDIEKRLKLLEQQAAKKGKWKRSWWHEAERLLEFKQALIQEYEANKRVLKALDNATTPEELIQTLVNAEFNQYNRRLIKKLTEDLVEIYINETEWTRKFLQNYVGGRVKFEFSRQINQQVVTQLIKGATINGKTLKEYLSRYSRDSAEIAENIIKNGIALGESVHSTVKQLQSELTDIAKWRLETTVRTWTIKTHTDANIDTYREAGIKRVQWCSALDMRVCPRCAVLDGKVFILSRLKKKPPLHPNCRCCLLPIVDENDIFDSAEEGYKAWLAEDKRSPEDLLEIRSRVLREKSIKPEEKKVLLRIIDDSLKKKGYLK</sequence>
<proteinExistence type="predicted"/>
<dbReference type="KEGG" id="aft:BBF96_03465"/>
<dbReference type="AlphaFoldDB" id="A0A3S9SW53"/>
<protein>
    <recommendedName>
        <fullName evidence="2">Phage head morphogenesis domain-containing protein</fullName>
    </recommendedName>
</protein>
<dbReference type="EMBL" id="CP016379">
    <property type="protein sequence ID" value="AZR72521.1"/>
    <property type="molecule type" value="Genomic_DNA"/>
</dbReference>
<reference evidence="3 4" key="1">
    <citation type="submission" date="2016-07" db="EMBL/GenBank/DDBJ databases">
        <title>Genome and transcriptome analysis of iron-reducing fermentative bacteria Anoxybacter fermentans.</title>
        <authorList>
            <person name="Zeng X."/>
            <person name="Shao Z."/>
        </authorList>
    </citation>
    <scope>NUCLEOTIDE SEQUENCE [LARGE SCALE GENOMIC DNA]</scope>
    <source>
        <strain evidence="3 4">DY22613</strain>
    </source>
</reference>
<gene>
    <name evidence="3" type="ORF">BBF96_03465</name>
</gene>
<keyword evidence="1" id="KW-0175">Coiled coil</keyword>
<feature type="domain" description="Phage head morphogenesis" evidence="2">
    <location>
        <begin position="179"/>
        <end position="279"/>
    </location>
</feature>
<dbReference type="OrthoDB" id="9765386at2"/>
<organism evidence="3 4">
    <name type="scientific">Anoxybacter fermentans</name>
    <dbReference type="NCBI Taxonomy" id="1323375"/>
    <lineage>
        <taxon>Bacteria</taxon>
        <taxon>Bacillati</taxon>
        <taxon>Bacillota</taxon>
        <taxon>Clostridia</taxon>
        <taxon>Halanaerobiales</taxon>
        <taxon>Anoxybacter</taxon>
    </lineage>
</organism>
<dbReference type="InterPro" id="IPR006528">
    <property type="entry name" value="Phage_head_morphogenesis_dom"/>
</dbReference>
<dbReference type="RefSeq" id="WP_127015850.1">
    <property type="nucleotide sequence ID" value="NZ_CP016379.1"/>
</dbReference>
<evidence type="ECO:0000259" key="2">
    <source>
        <dbReference type="Pfam" id="PF04233"/>
    </source>
</evidence>
<name>A0A3S9SW53_9FIRM</name>
<keyword evidence="4" id="KW-1185">Reference proteome</keyword>